<dbReference type="Proteomes" id="UP000320722">
    <property type="component" value="Chromosome"/>
</dbReference>
<protein>
    <submittedName>
        <fullName evidence="1">Uncharacterized protein</fullName>
    </submittedName>
</protein>
<accession>A0A517WAK2</accession>
<proteinExistence type="predicted"/>
<gene>
    <name evidence="1" type="ORF">V6x_19860</name>
</gene>
<dbReference type="AlphaFoldDB" id="A0A517WAK2"/>
<evidence type="ECO:0000313" key="1">
    <source>
        <dbReference type="EMBL" id="QDU02284.1"/>
    </source>
</evidence>
<name>A0A517WAK2_9PLAN</name>
<sequence length="218" mass="24954">MNEIQQLREWAQLANIPSETVSEQGDLIGFFQNFRPYGERLESVFAEHVLGQEVMDRVKECFSATANGETDAYFIPRRSESAADEASALLKTHFKDLVSIAKSMKDQELVDILSSVPLRQVQVQEFNAIRPTDDTPDGWIYDMITDYTTTLTPVETPLLLLKYAVYSIANDKLLQQYILWPIYRESSLLVDPYRSYFAVWSMGIRYAIPAPETCLFCV</sequence>
<organism evidence="1 2">
    <name type="scientific">Gimesia chilikensis</name>
    <dbReference type="NCBI Taxonomy" id="2605989"/>
    <lineage>
        <taxon>Bacteria</taxon>
        <taxon>Pseudomonadati</taxon>
        <taxon>Planctomycetota</taxon>
        <taxon>Planctomycetia</taxon>
        <taxon>Planctomycetales</taxon>
        <taxon>Planctomycetaceae</taxon>
        <taxon>Gimesia</taxon>
    </lineage>
</organism>
<reference evidence="1 2" key="1">
    <citation type="submission" date="2019-02" db="EMBL/GenBank/DDBJ databases">
        <title>Deep-cultivation of Planctomycetes and their phenomic and genomic characterization uncovers novel biology.</title>
        <authorList>
            <person name="Wiegand S."/>
            <person name="Jogler M."/>
            <person name="Boedeker C."/>
            <person name="Pinto D."/>
            <person name="Vollmers J."/>
            <person name="Rivas-Marin E."/>
            <person name="Kohn T."/>
            <person name="Peeters S.H."/>
            <person name="Heuer A."/>
            <person name="Rast P."/>
            <person name="Oberbeckmann S."/>
            <person name="Bunk B."/>
            <person name="Jeske O."/>
            <person name="Meyerdierks A."/>
            <person name="Storesund J.E."/>
            <person name="Kallscheuer N."/>
            <person name="Luecker S."/>
            <person name="Lage O.M."/>
            <person name="Pohl T."/>
            <person name="Merkel B.J."/>
            <person name="Hornburger P."/>
            <person name="Mueller R.-W."/>
            <person name="Bruemmer F."/>
            <person name="Labrenz M."/>
            <person name="Spormann A.M."/>
            <person name="Op den Camp H."/>
            <person name="Overmann J."/>
            <person name="Amann R."/>
            <person name="Jetten M.S.M."/>
            <person name="Mascher T."/>
            <person name="Medema M.H."/>
            <person name="Devos D.P."/>
            <person name="Kaster A.-K."/>
            <person name="Ovreas L."/>
            <person name="Rohde M."/>
            <person name="Galperin M.Y."/>
            <person name="Jogler C."/>
        </authorList>
    </citation>
    <scope>NUCLEOTIDE SEQUENCE [LARGE SCALE GENOMIC DNA]</scope>
    <source>
        <strain evidence="1 2">V6</strain>
    </source>
</reference>
<evidence type="ECO:0000313" key="2">
    <source>
        <dbReference type="Proteomes" id="UP000320722"/>
    </source>
</evidence>
<dbReference type="RefSeq" id="WP_145038964.1">
    <property type="nucleotide sequence ID" value="NZ_CP036347.1"/>
</dbReference>
<dbReference type="EMBL" id="CP036347">
    <property type="protein sequence ID" value="QDU02284.1"/>
    <property type="molecule type" value="Genomic_DNA"/>
</dbReference>